<evidence type="ECO:0000313" key="1">
    <source>
        <dbReference type="EnsemblMetazoa" id="GPPI013311-PA"/>
    </source>
</evidence>
<proteinExistence type="predicted"/>
<evidence type="ECO:0000313" key="2">
    <source>
        <dbReference type="Proteomes" id="UP000092460"/>
    </source>
</evidence>
<keyword evidence="2" id="KW-1185">Reference proteome</keyword>
<accession>A0A1B0AYU2</accession>
<dbReference type="EMBL" id="JXJN01005962">
    <property type="status" value="NOT_ANNOTATED_CDS"/>
    <property type="molecule type" value="Genomic_DNA"/>
</dbReference>
<organism evidence="1 2">
    <name type="scientific">Glossina palpalis gambiensis</name>
    <dbReference type="NCBI Taxonomy" id="67801"/>
    <lineage>
        <taxon>Eukaryota</taxon>
        <taxon>Metazoa</taxon>
        <taxon>Ecdysozoa</taxon>
        <taxon>Arthropoda</taxon>
        <taxon>Hexapoda</taxon>
        <taxon>Insecta</taxon>
        <taxon>Pterygota</taxon>
        <taxon>Neoptera</taxon>
        <taxon>Endopterygota</taxon>
        <taxon>Diptera</taxon>
        <taxon>Brachycera</taxon>
        <taxon>Muscomorpha</taxon>
        <taxon>Hippoboscoidea</taxon>
        <taxon>Glossinidae</taxon>
        <taxon>Glossina</taxon>
    </lineage>
</organism>
<dbReference type="Proteomes" id="UP000092460">
    <property type="component" value="Unassembled WGS sequence"/>
</dbReference>
<dbReference type="VEuPathDB" id="VectorBase:GPPI013311"/>
<sequence length="97" mass="12125">MDYVNEVNKASGKVPFCHLMCHRVWRLQKKDAHMKILKRSSLNLSHTSVSDDHRYRQHKRHYYDCTVRKMFEPVWFWWTLQCIRDMLLYRCYRELLF</sequence>
<name>A0A1B0AYU2_9MUSC</name>
<reference evidence="2" key="1">
    <citation type="submission" date="2015-01" db="EMBL/GenBank/DDBJ databases">
        <authorList>
            <person name="Aksoy S."/>
            <person name="Warren W."/>
            <person name="Wilson R.K."/>
        </authorList>
    </citation>
    <scope>NUCLEOTIDE SEQUENCE [LARGE SCALE GENOMIC DNA]</scope>
    <source>
        <strain evidence="2">IAEA</strain>
    </source>
</reference>
<reference evidence="1" key="2">
    <citation type="submission" date="2020-05" db="UniProtKB">
        <authorList>
            <consortium name="EnsemblMetazoa"/>
        </authorList>
    </citation>
    <scope>IDENTIFICATION</scope>
    <source>
        <strain evidence="1">IAEA</strain>
    </source>
</reference>
<dbReference type="AlphaFoldDB" id="A0A1B0AYU2"/>
<dbReference type="EnsemblMetazoa" id="GPPI013311-RA">
    <property type="protein sequence ID" value="GPPI013311-PA"/>
    <property type="gene ID" value="GPPI013311"/>
</dbReference>
<protein>
    <submittedName>
        <fullName evidence="1">Uncharacterized protein</fullName>
    </submittedName>
</protein>